<protein>
    <recommendedName>
        <fullName evidence="3">Selenium-dependent hydroxylase accessory protein YqeC</fullName>
    </recommendedName>
</protein>
<dbReference type="RefSeq" id="WP_380705058.1">
    <property type="nucleotide sequence ID" value="NZ_JBHSAP010000015.1"/>
</dbReference>
<evidence type="ECO:0000313" key="1">
    <source>
        <dbReference type="EMBL" id="MFC4077292.1"/>
    </source>
</evidence>
<comment type="caution">
    <text evidence="1">The sequence shown here is derived from an EMBL/GenBank/DDBJ whole genome shotgun (WGS) entry which is preliminary data.</text>
</comment>
<keyword evidence="2" id="KW-1185">Reference proteome</keyword>
<organism evidence="1 2">
    <name type="scientific">Salinithrix halophila</name>
    <dbReference type="NCBI Taxonomy" id="1485204"/>
    <lineage>
        <taxon>Bacteria</taxon>
        <taxon>Bacillati</taxon>
        <taxon>Bacillota</taxon>
        <taxon>Bacilli</taxon>
        <taxon>Bacillales</taxon>
        <taxon>Thermoactinomycetaceae</taxon>
        <taxon>Salinithrix</taxon>
    </lineage>
</organism>
<evidence type="ECO:0008006" key="3">
    <source>
        <dbReference type="Google" id="ProtNLM"/>
    </source>
</evidence>
<sequence length="345" mass="36799">MLRRLVIGGGSLAVIGLAKNAGKTTVLNALAWEAARSGTSIGLASVGVDGEERDVWSGREKPPVFVPSGGLAATAAPLLEDRPGDWEITAITSFHSSLGPIAIARALRETKVKLAGIITAEQIRETETLFLEQGVRLMLVDGAYDRKAAASPWVTHGAICVAGAVMGRTLGEVVHRTEEAVRVLTLPGAEDPVLIRAGETARATGCLVGVRGGRVEELPFPSLLSRPDRLREHLSSGGWSGLAFPGALTDRALEHLSESGLPLVLCLRDPTRCFASLRSLRRFTRAGGQIFCLRALSLKAVAVNPVSPDGWSFDPEEMKERIREVCGSVPVLDVRREADPRPLSE</sequence>
<dbReference type="Proteomes" id="UP001595843">
    <property type="component" value="Unassembled WGS sequence"/>
</dbReference>
<dbReference type="EMBL" id="JBHSAP010000015">
    <property type="protein sequence ID" value="MFC4077292.1"/>
    <property type="molecule type" value="Genomic_DNA"/>
</dbReference>
<accession>A0ABV8JKK1</accession>
<gene>
    <name evidence="1" type="ORF">ACFOUO_10830</name>
</gene>
<name>A0ABV8JKK1_9BACL</name>
<proteinExistence type="predicted"/>
<evidence type="ECO:0000313" key="2">
    <source>
        <dbReference type="Proteomes" id="UP001595843"/>
    </source>
</evidence>
<reference evidence="2" key="1">
    <citation type="journal article" date="2019" name="Int. J. Syst. Evol. Microbiol.">
        <title>The Global Catalogue of Microorganisms (GCM) 10K type strain sequencing project: providing services to taxonomists for standard genome sequencing and annotation.</title>
        <authorList>
            <consortium name="The Broad Institute Genomics Platform"/>
            <consortium name="The Broad Institute Genome Sequencing Center for Infectious Disease"/>
            <person name="Wu L."/>
            <person name="Ma J."/>
        </authorList>
    </citation>
    <scope>NUCLEOTIDE SEQUENCE [LARGE SCALE GENOMIC DNA]</scope>
    <source>
        <strain evidence="2">IBRC-M 10813</strain>
    </source>
</reference>